<protein>
    <recommendedName>
        <fullName evidence="3">Cleavage and polyadenylation specificity factor subunit 4</fullName>
        <shortName evidence="3">CPSF 30 kDa subunit</shortName>
    </recommendedName>
    <alternativeName>
        <fullName evidence="3">Cleavage and polyadenylation specificity factor 30 kDa subunit</fullName>
    </alternativeName>
</protein>
<comment type="subunit">
    <text evidence="3">Component of the cleavage and polyadenylation specificity factor (CPSF) complex.</text>
</comment>
<dbReference type="PANTHER" id="PTHR23102">
    <property type="entry name" value="CLEAVAGE AND POLYADENYLATION SPECIFICITY FACTOR SUBUNIT 4-RELATED"/>
    <property type="match status" value="1"/>
</dbReference>
<gene>
    <name evidence="5" type="primary">CPSF4L</name>
</gene>
<dbReference type="SMART" id="SM00356">
    <property type="entry name" value="ZnF_C3H1"/>
    <property type="match status" value="3"/>
</dbReference>
<dbReference type="GO" id="GO:0031124">
    <property type="term" value="P:mRNA 3'-end processing"/>
    <property type="evidence" value="ECO:0007669"/>
    <property type="project" value="UniProtKB-UniRule"/>
</dbReference>
<keyword evidence="2 3" id="KW-0479">Metal-binding</keyword>
<dbReference type="GO" id="GO:0005847">
    <property type="term" value="C:mRNA cleavage and polyadenylation specificity factor complex"/>
    <property type="evidence" value="ECO:0007669"/>
    <property type="project" value="UniProtKB-UniRule"/>
</dbReference>
<comment type="subcellular location">
    <subcellularLocation>
        <location evidence="3">Nucleus</location>
    </subcellularLocation>
</comment>
<dbReference type="InterPro" id="IPR045348">
    <property type="entry name" value="CPSF4/Yth1"/>
</dbReference>
<sequence>LRGLCKGDPRKFLQQCGLPRTPECLLGFSGDCSSNECPFLHVKPALKSRDCPWYDQGFCKDGEVLCKYHHVSRIMCLNYLVGFCPKGPKCQFACAGPGLPVLDLPDLRCLQAPVPESTSSSAGGSGVKGRASVTGWVKEPHRAGLVLG</sequence>
<evidence type="ECO:0000313" key="5">
    <source>
        <dbReference type="Ensembl" id="ENSSBOP00000035568.1"/>
    </source>
</evidence>
<feature type="domain" description="C3H1-type" evidence="4">
    <location>
        <begin position="75"/>
        <end position="93"/>
    </location>
</feature>
<accession>A0A2K6UUI0</accession>
<evidence type="ECO:0000259" key="4">
    <source>
        <dbReference type="PROSITE" id="PS50103"/>
    </source>
</evidence>
<evidence type="ECO:0000256" key="3">
    <source>
        <dbReference type="RuleBase" id="RU369008"/>
    </source>
</evidence>
<keyword evidence="2 3" id="KW-0863">Zinc-finger</keyword>
<keyword evidence="1 3" id="KW-0677">Repeat</keyword>
<name>A0A2K6UUI0_SAIBB</name>
<keyword evidence="3" id="KW-0694">RNA-binding</keyword>
<evidence type="ECO:0000256" key="1">
    <source>
        <dbReference type="ARBA" id="ARBA00022737"/>
    </source>
</evidence>
<dbReference type="GO" id="GO:0008270">
    <property type="term" value="F:zinc ion binding"/>
    <property type="evidence" value="ECO:0007669"/>
    <property type="project" value="UniProtKB-KW"/>
</dbReference>
<dbReference type="PANTHER" id="PTHR23102:SF19">
    <property type="entry name" value="CLEAVAGE AND POLYADENYLATION SPECIFICITY FACTOR SUBUNIT 4-LIKE PROTEIN-RELATED"/>
    <property type="match status" value="1"/>
</dbReference>
<dbReference type="GO" id="GO:0003723">
    <property type="term" value="F:RNA binding"/>
    <property type="evidence" value="ECO:0007669"/>
    <property type="project" value="UniProtKB-UniRule"/>
</dbReference>
<reference evidence="5" key="1">
    <citation type="submission" date="2025-08" db="UniProtKB">
        <authorList>
            <consortium name="Ensembl"/>
        </authorList>
    </citation>
    <scope>IDENTIFICATION</scope>
</reference>
<comment type="function">
    <text evidence="3">Component of the cleavage and polyadenylation specificity factor (CPSF) complex that play a key role in pre-mRNA 3'-end formation, recognizing the AAUAAA signal sequence and interacting with poly(A) polymerase and other factors to bring about cleavage and poly(A) addition. CPSF4 binds RNA polymers with a preference for poly(U).</text>
</comment>
<evidence type="ECO:0000313" key="6">
    <source>
        <dbReference type="Proteomes" id="UP000233220"/>
    </source>
</evidence>
<dbReference type="Ensembl" id="ENSSBOT00000052499.1">
    <property type="protein sequence ID" value="ENSSBOP00000035568.1"/>
    <property type="gene ID" value="ENSSBOG00000033940.1"/>
</dbReference>
<feature type="zinc finger region" description="C3H1-type" evidence="2">
    <location>
        <begin position="75"/>
        <end position="93"/>
    </location>
</feature>
<evidence type="ECO:0000256" key="2">
    <source>
        <dbReference type="PROSITE-ProRule" id="PRU00723"/>
    </source>
</evidence>
<dbReference type="PROSITE" id="PS50103">
    <property type="entry name" value="ZF_C3H1"/>
    <property type="match status" value="2"/>
</dbReference>
<organism evidence="5 6">
    <name type="scientific">Saimiri boliviensis boliviensis</name>
    <name type="common">Bolivian squirrel monkey</name>
    <dbReference type="NCBI Taxonomy" id="39432"/>
    <lineage>
        <taxon>Eukaryota</taxon>
        <taxon>Metazoa</taxon>
        <taxon>Chordata</taxon>
        <taxon>Craniata</taxon>
        <taxon>Vertebrata</taxon>
        <taxon>Euteleostomi</taxon>
        <taxon>Mammalia</taxon>
        <taxon>Eutheria</taxon>
        <taxon>Euarchontoglires</taxon>
        <taxon>Primates</taxon>
        <taxon>Haplorrhini</taxon>
        <taxon>Platyrrhini</taxon>
        <taxon>Cebidae</taxon>
        <taxon>Saimiriinae</taxon>
        <taxon>Saimiri</taxon>
    </lineage>
</organism>
<comment type="similarity">
    <text evidence="3">Belongs to the CPSF4/YTH1 family.</text>
</comment>
<dbReference type="AlphaFoldDB" id="A0A2K6UUI0"/>
<dbReference type="InterPro" id="IPR000571">
    <property type="entry name" value="Znf_CCCH"/>
</dbReference>
<feature type="domain" description="C3H1-type" evidence="4">
    <location>
        <begin position="45"/>
        <end position="73"/>
    </location>
</feature>
<dbReference type="GeneTree" id="ENSGT00940000162882"/>
<feature type="zinc finger region" description="C3H1-type" evidence="2">
    <location>
        <begin position="45"/>
        <end position="73"/>
    </location>
</feature>
<keyword evidence="6" id="KW-1185">Reference proteome</keyword>
<keyword evidence="3" id="KW-0539">Nucleus</keyword>
<proteinExistence type="inferred from homology"/>
<dbReference type="Proteomes" id="UP000233220">
    <property type="component" value="Unplaced"/>
</dbReference>
<keyword evidence="3" id="KW-0507">mRNA processing</keyword>
<reference evidence="5" key="2">
    <citation type="submission" date="2025-09" db="UniProtKB">
        <authorList>
            <consortium name="Ensembl"/>
        </authorList>
    </citation>
    <scope>IDENTIFICATION</scope>
</reference>
<keyword evidence="2 3" id="KW-0862">Zinc</keyword>
<dbReference type="Gene3D" id="4.10.1000.10">
    <property type="entry name" value="Zinc finger, CCCH-type"/>
    <property type="match status" value="1"/>
</dbReference>